<dbReference type="SMART" id="SM00411">
    <property type="entry name" value="BHL"/>
    <property type="match status" value="1"/>
</dbReference>
<dbReference type="GO" id="GO:1990103">
    <property type="term" value="C:DnaA-HU complex"/>
    <property type="evidence" value="ECO:0007669"/>
    <property type="project" value="UniProtKB-ARBA"/>
</dbReference>
<dbReference type="GO" id="GO:0006270">
    <property type="term" value="P:DNA replication initiation"/>
    <property type="evidence" value="ECO:0007669"/>
    <property type="project" value="UniProtKB-ARBA"/>
</dbReference>
<dbReference type="PROSITE" id="PS00045">
    <property type="entry name" value="HISTONE_LIKE"/>
    <property type="match status" value="1"/>
</dbReference>
<dbReference type="Pfam" id="PF00216">
    <property type="entry name" value="Bac_DNA_binding"/>
    <property type="match status" value="1"/>
</dbReference>
<dbReference type="SUPFAM" id="SSF47729">
    <property type="entry name" value="IHF-like DNA-binding proteins"/>
    <property type="match status" value="1"/>
</dbReference>
<dbReference type="AlphaFoldDB" id="A0A154BWD0"/>
<dbReference type="GO" id="GO:0030527">
    <property type="term" value="F:structural constituent of chromatin"/>
    <property type="evidence" value="ECO:0007669"/>
    <property type="project" value="InterPro"/>
</dbReference>
<dbReference type="EMBL" id="LSGP01000001">
    <property type="protein sequence ID" value="KYZ78252.1"/>
    <property type="molecule type" value="Genomic_DNA"/>
</dbReference>
<evidence type="ECO:0000313" key="5">
    <source>
        <dbReference type="EMBL" id="KYZ78252.1"/>
    </source>
</evidence>
<keyword evidence="3 5" id="KW-0238">DNA-binding</keyword>
<evidence type="ECO:0000313" key="6">
    <source>
        <dbReference type="Proteomes" id="UP000076268"/>
    </source>
</evidence>
<protein>
    <submittedName>
        <fullName evidence="5">DNA-binding protein</fullName>
    </submittedName>
</protein>
<dbReference type="InterPro" id="IPR010992">
    <property type="entry name" value="IHF-like_DNA-bd_dom_sf"/>
</dbReference>
<dbReference type="PANTHER" id="PTHR33175">
    <property type="entry name" value="DNA-BINDING PROTEIN HU"/>
    <property type="match status" value="1"/>
</dbReference>
<dbReference type="STRING" id="1794912.AXX12_01545"/>
<sequence>MNKTELVASVAEKAGMTKKDAEKAVSALLDSVQEALAQNDKVQLIGFGTFETRERAARTGRNPQTGKEISIEASKSPVFKAGKALKDAINK</sequence>
<gene>
    <name evidence="5" type="ORF">AXX12_01545</name>
</gene>
<comment type="similarity">
    <text evidence="1 4">Belongs to the bacterial histone-like protein family.</text>
</comment>
<evidence type="ECO:0000256" key="4">
    <source>
        <dbReference type="RuleBase" id="RU003939"/>
    </source>
</evidence>
<dbReference type="PANTHER" id="PTHR33175:SF3">
    <property type="entry name" value="DNA-BINDING PROTEIN HU-BETA"/>
    <property type="match status" value="1"/>
</dbReference>
<name>A0A154BWD0_ANASB</name>
<dbReference type="InterPro" id="IPR000119">
    <property type="entry name" value="Hist_DNA-bd"/>
</dbReference>
<dbReference type="CDD" id="cd13831">
    <property type="entry name" value="HU"/>
    <property type="match status" value="1"/>
</dbReference>
<dbReference type="GO" id="GO:0010467">
    <property type="term" value="P:gene expression"/>
    <property type="evidence" value="ECO:0007669"/>
    <property type="project" value="UniProtKB-ARBA"/>
</dbReference>
<dbReference type="GO" id="GO:0003677">
    <property type="term" value="F:DNA binding"/>
    <property type="evidence" value="ECO:0007669"/>
    <property type="project" value="UniProtKB-KW"/>
</dbReference>
<evidence type="ECO:0000256" key="1">
    <source>
        <dbReference type="ARBA" id="ARBA00010529"/>
    </source>
</evidence>
<dbReference type="GO" id="GO:0042802">
    <property type="term" value="F:identical protein binding"/>
    <property type="evidence" value="ECO:0007669"/>
    <property type="project" value="UniProtKB-ARBA"/>
</dbReference>
<evidence type="ECO:0000256" key="2">
    <source>
        <dbReference type="ARBA" id="ARBA00023067"/>
    </source>
</evidence>
<organism evidence="5 6">
    <name type="scientific">Anaerosporomusa subterranea</name>
    <dbReference type="NCBI Taxonomy" id="1794912"/>
    <lineage>
        <taxon>Bacteria</taxon>
        <taxon>Bacillati</taxon>
        <taxon>Bacillota</taxon>
        <taxon>Negativicutes</taxon>
        <taxon>Acetonemataceae</taxon>
        <taxon>Anaerosporomusa</taxon>
    </lineage>
</organism>
<keyword evidence="6" id="KW-1185">Reference proteome</keyword>
<dbReference type="Gene3D" id="4.10.520.10">
    <property type="entry name" value="IHF-like DNA-binding proteins"/>
    <property type="match status" value="1"/>
</dbReference>
<reference evidence="5 6" key="1">
    <citation type="submission" date="2016-02" db="EMBL/GenBank/DDBJ databases">
        <title>Anaerosporomusa subterraneum gen. nov., sp. nov., a spore-forming obligate anaerobe isolated from saprolite.</title>
        <authorList>
            <person name="Choi J.K."/>
            <person name="Shah M."/>
            <person name="Yee N."/>
        </authorList>
    </citation>
    <scope>NUCLEOTIDE SEQUENCE [LARGE SCALE GENOMIC DNA]</scope>
    <source>
        <strain evidence="5 6">RU4</strain>
    </source>
</reference>
<dbReference type="OrthoDB" id="9799835at2"/>
<proteinExistence type="inferred from homology"/>
<keyword evidence="2" id="KW-0226">DNA condensation</keyword>
<dbReference type="InterPro" id="IPR020816">
    <property type="entry name" value="Histone-like_DNA-bd_CS"/>
</dbReference>
<dbReference type="Proteomes" id="UP000076268">
    <property type="component" value="Unassembled WGS sequence"/>
</dbReference>
<dbReference type="PRINTS" id="PR01727">
    <property type="entry name" value="DNABINDINGHU"/>
</dbReference>
<accession>A0A154BWD0</accession>
<dbReference type="GO" id="GO:0030261">
    <property type="term" value="P:chromosome condensation"/>
    <property type="evidence" value="ECO:0007669"/>
    <property type="project" value="UniProtKB-KW"/>
</dbReference>
<dbReference type="FunFam" id="4.10.520.10:FF:000001">
    <property type="entry name" value="DNA-binding protein HU"/>
    <property type="match status" value="1"/>
</dbReference>
<evidence type="ECO:0000256" key="3">
    <source>
        <dbReference type="ARBA" id="ARBA00023125"/>
    </source>
</evidence>
<dbReference type="RefSeq" id="WP_066237139.1">
    <property type="nucleotide sequence ID" value="NZ_LSGP01000001.1"/>
</dbReference>
<dbReference type="GO" id="GO:1990178">
    <property type="term" value="C:HU-DNA complex"/>
    <property type="evidence" value="ECO:0007669"/>
    <property type="project" value="UniProtKB-ARBA"/>
</dbReference>
<comment type="caution">
    <text evidence="5">The sequence shown here is derived from an EMBL/GenBank/DDBJ whole genome shotgun (WGS) entry which is preliminary data.</text>
</comment>
<dbReference type="GO" id="GO:0005829">
    <property type="term" value="C:cytosol"/>
    <property type="evidence" value="ECO:0007669"/>
    <property type="project" value="UniProtKB-ARBA"/>
</dbReference>